<dbReference type="Gene3D" id="3.30.110.70">
    <property type="entry name" value="Hypothetical protein apc22750. Chain B"/>
    <property type="match status" value="1"/>
</dbReference>
<evidence type="ECO:0000313" key="2">
    <source>
        <dbReference type="EMBL" id="KUG03411.1"/>
    </source>
</evidence>
<dbReference type="HAMAP" id="MF_00338">
    <property type="entry name" value="UPF0145"/>
    <property type="match status" value="1"/>
</dbReference>
<dbReference type="InterPro" id="IPR002765">
    <property type="entry name" value="UPF0145_YbjQ-like"/>
</dbReference>
<dbReference type="PANTHER" id="PTHR34068">
    <property type="entry name" value="UPF0145 PROTEIN YBJQ"/>
    <property type="match status" value="1"/>
</dbReference>
<dbReference type="PANTHER" id="PTHR34068:SF2">
    <property type="entry name" value="UPF0145 PROTEIN SCO3412"/>
    <property type="match status" value="1"/>
</dbReference>
<accession>A0A0W8E4Y3</accession>
<name>A0A0W8E4Y3_9ZZZZ</name>
<organism evidence="2">
    <name type="scientific">hydrocarbon metagenome</name>
    <dbReference type="NCBI Taxonomy" id="938273"/>
    <lineage>
        <taxon>unclassified sequences</taxon>
        <taxon>metagenomes</taxon>
        <taxon>ecological metagenomes</taxon>
    </lineage>
</organism>
<gene>
    <name evidence="2" type="ORF">ASZ90_019199</name>
</gene>
<dbReference type="EMBL" id="LNQE01001882">
    <property type="protein sequence ID" value="KUG03411.1"/>
    <property type="molecule type" value="Genomic_DNA"/>
</dbReference>
<comment type="caution">
    <text evidence="2">The sequence shown here is derived from an EMBL/GenBank/DDBJ whole genome shotgun (WGS) entry which is preliminary data.</text>
</comment>
<dbReference type="SUPFAM" id="SSF117782">
    <property type="entry name" value="YbjQ-like"/>
    <property type="match status" value="1"/>
</dbReference>
<sequence length="107" mass="11420">MIITTCESVPGYRTLEIAGLARGSCIRAKHLGKDIGAGLKSLVGGELRGYSELLEESREEAIGRMIEQAERLGADAIIGMRFVSSQVMSGAAEFLAYGTAVKLKKES</sequence>
<comment type="similarity">
    <text evidence="1">Belongs to the UPF0145 family.</text>
</comment>
<dbReference type="Pfam" id="PF01906">
    <property type="entry name" value="YbjQ_1"/>
    <property type="match status" value="1"/>
</dbReference>
<evidence type="ECO:0000256" key="1">
    <source>
        <dbReference type="ARBA" id="ARBA00010751"/>
    </source>
</evidence>
<dbReference type="AlphaFoldDB" id="A0A0W8E4Y3"/>
<proteinExistence type="inferred from homology"/>
<protein>
    <submittedName>
        <fullName evidence="2">Uncharacterized protein</fullName>
    </submittedName>
</protein>
<reference evidence="2" key="1">
    <citation type="journal article" date="2015" name="Proc. Natl. Acad. Sci. U.S.A.">
        <title>Networks of energetic and metabolic interactions define dynamics in microbial communities.</title>
        <authorList>
            <person name="Embree M."/>
            <person name="Liu J.K."/>
            <person name="Al-Bassam M.M."/>
            <person name="Zengler K."/>
        </authorList>
    </citation>
    <scope>NUCLEOTIDE SEQUENCE</scope>
</reference>
<dbReference type="InterPro" id="IPR035439">
    <property type="entry name" value="UPF0145_dom_sf"/>
</dbReference>